<sequence>MEAVPTAALWVLTVLRLPTALDAHRGSVFRATILAAIACTLYVPAVYYTVDPLLGGHNRVGLVTLLSLLLGFWQFRTAILLAAVTDTEVQRRQLVLGRFAAAAVCTTVTAGFLASRVDGTDPNLPLTYADQPGMAVFLWTGSAFIMWVCLDIARVCRSNVPHMHAPAFRSAFSLIAAGCVLFALVLLDRLIYGAVIAAEGADSQTAAALTGFYWIGETAAVLLVSLGLLLPRIAGRLRQGIFALRARLLLMQIKPIWSDVTSCQRELVLQDHRPALLVFFSRHAETQLHRHLVEILDCELASPLARERLNEHHLSVVERAELLLESRSTPHLPR</sequence>
<feature type="transmembrane region" description="Helical" evidence="1">
    <location>
        <begin position="212"/>
        <end position="230"/>
    </location>
</feature>
<dbReference type="AlphaFoldDB" id="A0AAJ1SRR4"/>
<keyword evidence="1" id="KW-1133">Transmembrane helix</keyword>
<dbReference type="RefSeq" id="WP_307356934.1">
    <property type="nucleotide sequence ID" value="NZ_JAUSTB010000001.1"/>
</dbReference>
<dbReference type="Proteomes" id="UP001239267">
    <property type="component" value="Unassembled WGS sequence"/>
</dbReference>
<evidence type="ECO:0000256" key="1">
    <source>
        <dbReference type="SAM" id="Phobius"/>
    </source>
</evidence>
<protein>
    <submittedName>
        <fullName evidence="2">Uncharacterized protein</fullName>
    </submittedName>
</protein>
<reference evidence="2 3" key="1">
    <citation type="submission" date="2023-07" db="EMBL/GenBank/DDBJ databases">
        <title>Sorghum-associated microbial communities from plants grown in Nebraska, USA.</title>
        <authorList>
            <person name="Schachtman D."/>
        </authorList>
    </citation>
    <scope>NUCLEOTIDE SEQUENCE [LARGE SCALE GENOMIC DNA]</scope>
    <source>
        <strain evidence="2 3">DS1001</strain>
    </source>
</reference>
<feature type="transmembrane region" description="Helical" evidence="1">
    <location>
        <begin position="171"/>
        <end position="192"/>
    </location>
</feature>
<keyword evidence="3" id="KW-1185">Reference proteome</keyword>
<accession>A0AAJ1SRR4</accession>
<feature type="transmembrane region" description="Helical" evidence="1">
    <location>
        <begin position="28"/>
        <end position="50"/>
    </location>
</feature>
<name>A0AAJ1SRR4_9MICC</name>
<feature type="transmembrane region" description="Helical" evidence="1">
    <location>
        <begin position="62"/>
        <end position="83"/>
    </location>
</feature>
<evidence type="ECO:0000313" key="3">
    <source>
        <dbReference type="Proteomes" id="UP001239267"/>
    </source>
</evidence>
<keyword evidence="1" id="KW-0812">Transmembrane</keyword>
<keyword evidence="1" id="KW-0472">Membrane</keyword>
<organism evidence="2 3">
    <name type="scientific">Pseudarthrobacter niigatensis</name>
    <dbReference type="NCBI Taxonomy" id="369935"/>
    <lineage>
        <taxon>Bacteria</taxon>
        <taxon>Bacillati</taxon>
        <taxon>Actinomycetota</taxon>
        <taxon>Actinomycetes</taxon>
        <taxon>Micrococcales</taxon>
        <taxon>Micrococcaceae</taxon>
        <taxon>Pseudarthrobacter</taxon>
    </lineage>
</organism>
<comment type="caution">
    <text evidence="2">The sequence shown here is derived from an EMBL/GenBank/DDBJ whole genome shotgun (WGS) entry which is preliminary data.</text>
</comment>
<feature type="transmembrane region" description="Helical" evidence="1">
    <location>
        <begin position="95"/>
        <end position="114"/>
    </location>
</feature>
<evidence type="ECO:0000313" key="2">
    <source>
        <dbReference type="EMBL" id="MDQ0144694.1"/>
    </source>
</evidence>
<proteinExistence type="predicted"/>
<gene>
    <name evidence="2" type="ORF">J2T23_000568</name>
</gene>
<feature type="transmembrane region" description="Helical" evidence="1">
    <location>
        <begin position="134"/>
        <end position="150"/>
    </location>
</feature>
<dbReference type="EMBL" id="JAUSTB010000001">
    <property type="protein sequence ID" value="MDQ0144694.1"/>
    <property type="molecule type" value="Genomic_DNA"/>
</dbReference>